<dbReference type="InterPro" id="IPR026022">
    <property type="entry name" value="PhoU_dom"/>
</dbReference>
<sequence length="348" mass="37309">METRKIQQVGGGTYTVSLPKEWAETADIEPGSVVDLHTHIDGVLVVQAQERDAETTGHVALSVPHAGPACIERALRAAYAAGVEALTFEAPDGFDDDRRRAVEQVARTLSGVTVTESTATTVTVRTLLDASEVSIQQSVRQLRFVALSMHRDATAALTDPAVAAGDADRDDRADRLYAMIDRYFQRALVRLDEVDALGLTRSELFVCWTTARELERVADHAERIAATAEAMDVEAVDDETAEEVASLAETARGIVEDAVRAAVGDADVTAARAALHARDALRDDVEALDRRLFESEAAAYRLTRVLDSVARTAEHGGNVAELALRTAIRTGELGAPSAEDALDGPLAE</sequence>
<evidence type="ECO:0000313" key="2">
    <source>
        <dbReference type="EMBL" id="MBV0924319.1"/>
    </source>
</evidence>
<proteinExistence type="predicted"/>
<dbReference type="Pfam" id="PF01895">
    <property type="entry name" value="PhoU"/>
    <property type="match status" value="1"/>
</dbReference>
<name>A0A8J7YAK4_9EURY</name>
<dbReference type="PANTHER" id="PTHR42930">
    <property type="entry name" value="PHOSPHATE-SPECIFIC TRANSPORT SYSTEM ACCESSORY PROTEIN PHOU"/>
    <property type="match status" value="1"/>
</dbReference>
<dbReference type="InterPro" id="IPR007159">
    <property type="entry name" value="SpoVT-AbrB_dom"/>
</dbReference>
<reference evidence="2 3" key="1">
    <citation type="submission" date="2021-06" db="EMBL/GenBank/DDBJ databases">
        <title>New haloarchaea isolates fom saline soil.</title>
        <authorList>
            <person name="Duran-Viseras A."/>
            <person name="Sanchez-Porro C.S."/>
            <person name="Ventosa A."/>
        </authorList>
    </citation>
    <scope>NUCLEOTIDE SEQUENCE [LARGE SCALE GENOMIC DNA]</scope>
    <source>
        <strain evidence="2 3">JCM 183640</strain>
    </source>
</reference>
<dbReference type="Proteomes" id="UP000766550">
    <property type="component" value="Unassembled WGS sequence"/>
</dbReference>
<keyword evidence="3" id="KW-1185">Reference proteome</keyword>
<dbReference type="GO" id="GO:0030643">
    <property type="term" value="P:intracellular phosphate ion homeostasis"/>
    <property type="evidence" value="ECO:0007669"/>
    <property type="project" value="InterPro"/>
</dbReference>
<dbReference type="AlphaFoldDB" id="A0A8J7YAK4"/>
<dbReference type="SUPFAM" id="SSF109755">
    <property type="entry name" value="PhoU-like"/>
    <property type="match status" value="1"/>
</dbReference>
<accession>A0A8J7YAK4</accession>
<dbReference type="InterPro" id="IPR038078">
    <property type="entry name" value="PhoU-like_sf"/>
</dbReference>
<dbReference type="OrthoDB" id="40991at2157"/>
<dbReference type="Gene3D" id="1.20.58.220">
    <property type="entry name" value="Phosphate transport system protein phou homolog 2, domain 2"/>
    <property type="match status" value="1"/>
</dbReference>
<feature type="domain" description="SpoVT-AbrB" evidence="1">
    <location>
        <begin position="8"/>
        <end position="54"/>
    </location>
</feature>
<dbReference type="EMBL" id="JAHQXF010000001">
    <property type="protein sequence ID" value="MBV0924319.1"/>
    <property type="molecule type" value="Genomic_DNA"/>
</dbReference>
<dbReference type="Pfam" id="PF04014">
    <property type="entry name" value="MazE_antitoxin"/>
    <property type="match status" value="1"/>
</dbReference>
<dbReference type="InterPro" id="IPR028366">
    <property type="entry name" value="PhoU"/>
</dbReference>
<protein>
    <submittedName>
        <fullName evidence="2">Phosphate uptake regulator PhoU</fullName>
    </submittedName>
</protein>
<dbReference type="GO" id="GO:0045936">
    <property type="term" value="P:negative regulation of phosphate metabolic process"/>
    <property type="evidence" value="ECO:0007669"/>
    <property type="project" value="InterPro"/>
</dbReference>
<dbReference type="RefSeq" id="WP_162317379.1">
    <property type="nucleotide sequence ID" value="NZ_JAHQXF010000001.1"/>
</dbReference>
<evidence type="ECO:0000313" key="3">
    <source>
        <dbReference type="Proteomes" id="UP000766550"/>
    </source>
</evidence>
<organism evidence="2 3">
    <name type="scientific">Haloarcula limicola</name>
    <dbReference type="NCBI Taxonomy" id="1429915"/>
    <lineage>
        <taxon>Archaea</taxon>
        <taxon>Methanobacteriati</taxon>
        <taxon>Methanobacteriota</taxon>
        <taxon>Stenosarchaea group</taxon>
        <taxon>Halobacteria</taxon>
        <taxon>Halobacteriales</taxon>
        <taxon>Haloarculaceae</taxon>
        <taxon>Haloarcula</taxon>
    </lineage>
</organism>
<dbReference type="SMART" id="SM00966">
    <property type="entry name" value="SpoVT_AbrB"/>
    <property type="match status" value="1"/>
</dbReference>
<dbReference type="PANTHER" id="PTHR42930:SF6">
    <property type="entry name" value="PHOSPHATE REGULATORY PROTEIN-LIKE PROTEIN"/>
    <property type="match status" value="1"/>
</dbReference>
<evidence type="ECO:0000259" key="1">
    <source>
        <dbReference type="SMART" id="SM00966"/>
    </source>
</evidence>
<comment type="caution">
    <text evidence="2">The sequence shown here is derived from an EMBL/GenBank/DDBJ whole genome shotgun (WGS) entry which is preliminary data.</text>
</comment>
<dbReference type="GO" id="GO:0003677">
    <property type="term" value="F:DNA binding"/>
    <property type="evidence" value="ECO:0007669"/>
    <property type="project" value="InterPro"/>
</dbReference>
<gene>
    <name evidence="2" type="ORF">KTS45_08905</name>
</gene>